<reference evidence="7" key="2">
    <citation type="submission" date="2021-08" db="EMBL/GenBank/DDBJ databases">
        <authorList>
            <person name="Eriksson T."/>
        </authorList>
    </citation>
    <scope>NUCLEOTIDE SEQUENCE</scope>
    <source>
        <strain evidence="7">Stoneville</strain>
        <tissue evidence="7">Whole head</tissue>
    </source>
</reference>
<dbReference type="InterPro" id="IPR051560">
    <property type="entry name" value="MAM_domain-containing"/>
</dbReference>
<feature type="domain" description="Sushi" evidence="5">
    <location>
        <begin position="110"/>
        <end position="164"/>
    </location>
</feature>
<dbReference type="CDD" id="cd06263">
    <property type="entry name" value="MAM"/>
    <property type="match status" value="1"/>
</dbReference>
<dbReference type="InterPro" id="IPR000998">
    <property type="entry name" value="MAM_dom"/>
</dbReference>
<dbReference type="SMART" id="SM00201">
    <property type="entry name" value="SO"/>
    <property type="match status" value="1"/>
</dbReference>
<keyword evidence="3" id="KW-0812">Transmembrane</keyword>
<comment type="caution">
    <text evidence="2">Lacks conserved residue(s) required for the propagation of feature annotation.</text>
</comment>
<reference evidence="7" key="1">
    <citation type="journal article" date="2020" name="J Insects Food Feed">
        <title>The yellow mealworm (Tenebrio molitor) genome: a resource for the emerging insects as food and feed industry.</title>
        <authorList>
            <person name="Eriksson T."/>
            <person name="Andere A."/>
            <person name="Kelstrup H."/>
            <person name="Emery V."/>
            <person name="Picard C."/>
        </authorList>
    </citation>
    <scope>NUCLEOTIDE SEQUENCE</scope>
    <source>
        <strain evidence="7">Stoneville</strain>
        <tissue evidence="7">Whole head</tissue>
    </source>
</reference>
<dbReference type="Pfam" id="PF00629">
    <property type="entry name" value="MAM"/>
    <property type="match status" value="1"/>
</dbReference>
<evidence type="ECO:0000259" key="6">
    <source>
        <dbReference type="PROSITE" id="PS50958"/>
    </source>
</evidence>
<dbReference type="PANTHER" id="PTHR23282:SF101">
    <property type="entry name" value="MAM DOMAIN-CONTAINING PROTEIN"/>
    <property type="match status" value="1"/>
</dbReference>
<feature type="domain" description="SMB" evidence="6">
    <location>
        <begin position="360"/>
        <end position="408"/>
    </location>
</feature>
<dbReference type="SMART" id="SM00137">
    <property type="entry name" value="MAM"/>
    <property type="match status" value="1"/>
</dbReference>
<keyword evidence="1" id="KW-1015">Disulfide bond</keyword>
<evidence type="ECO:0000256" key="2">
    <source>
        <dbReference type="PROSITE-ProRule" id="PRU00302"/>
    </source>
</evidence>
<evidence type="ECO:0000259" key="5">
    <source>
        <dbReference type="PROSITE" id="PS50923"/>
    </source>
</evidence>
<dbReference type="PROSITE" id="PS50923">
    <property type="entry name" value="SUSHI"/>
    <property type="match status" value="2"/>
</dbReference>
<dbReference type="SUPFAM" id="SSF90188">
    <property type="entry name" value="Somatomedin B domain"/>
    <property type="match status" value="1"/>
</dbReference>
<feature type="domain" description="Sushi" evidence="5">
    <location>
        <begin position="56"/>
        <end position="109"/>
    </location>
</feature>
<organism evidence="7 8">
    <name type="scientific">Tenebrio molitor</name>
    <name type="common">Yellow mealworm beetle</name>
    <dbReference type="NCBI Taxonomy" id="7067"/>
    <lineage>
        <taxon>Eukaryota</taxon>
        <taxon>Metazoa</taxon>
        <taxon>Ecdysozoa</taxon>
        <taxon>Arthropoda</taxon>
        <taxon>Hexapoda</taxon>
        <taxon>Insecta</taxon>
        <taxon>Pterygota</taxon>
        <taxon>Neoptera</taxon>
        <taxon>Endopterygota</taxon>
        <taxon>Coleoptera</taxon>
        <taxon>Polyphaga</taxon>
        <taxon>Cucujiformia</taxon>
        <taxon>Tenebrionidae</taxon>
        <taxon>Tenebrio</taxon>
    </lineage>
</organism>
<dbReference type="InterPro" id="IPR013320">
    <property type="entry name" value="ConA-like_dom_sf"/>
</dbReference>
<dbReference type="CDD" id="cd00033">
    <property type="entry name" value="CCP"/>
    <property type="match status" value="2"/>
</dbReference>
<feature type="domain" description="MAM" evidence="4">
    <location>
        <begin position="171"/>
        <end position="340"/>
    </location>
</feature>
<dbReference type="PROSITE" id="PS50958">
    <property type="entry name" value="SMB_2"/>
    <property type="match status" value="1"/>
</dbReference>
<proteinExistence type="predicted"/>
<dbReference type="SUPFAM" id="SSF57535">
    <property type="entry name" value="Complement control module/SCR domain"/>
    <property type="match status" value="2"/>
</dbReference>
<dbReference type="InterPro" id="IPR001212">
    <property type="entry name" value="Somatomedin_B_dom"/>
</dbReference>
<dbReference type="GO" id="GO:0016020">
    <property type="term" value="C:membrane"/>
    <property type="evidence" value="ECO:0007669"/>
    <property type="project" value="InterPro"/>
</dbReference>
<dbReference type="Pfam" id="PF00084">
    <property type="entry name" value="Sushi"/>
    <property type="match status" value="2"/>
</dbReference>
<dbReference type="AlphaFoldDB" id="A0A8J6H6Z2"/>
<sequence length="588" mass="66042">MHIEIVTSFSPYQLPEELIRVKFDGILSCRQKMNLFGVLVYTLVLAEGWSFRYPQEKCPPATIQFGRVRYRQKNRIARFLCNTGYMLAGDRYSVCAHGKWDNSFPKCVRATCQKANPPINGLIYPSHGGGVLNFFCMSHFQLRGANITYCDGHRWDNPLPTCLPTNSTPPLSCDFEGEDLCGWNHDLNHDFEWKRLNYATPSGAIGTGPSHDHTKGAGKDGYYMYIESSARNINDTARLISPVYDAAPDPVCFEFYYHMYGATTGSLRVYLKKVTQSWDLNPSSALFSRDGNQGNKWYRGLVVLGPVADEFQIVVEGVRGSSYVSDIAIDDVRIIRNCSPEDEVEQSTTAEPASSEPPITVESCEHRCNLNDTQSSEWTITCDCDEQCFDRNRCCPDYFDFCVVGSSTDVEETTELSTTTIQIPTTRRIITTARTTTSTPLTTFIRVILMTTTTPAHKEESKIVYVKPDDRDYDEVTVIEDVDVETPPPVKETEPINDYENDKFSSHQNIVVGPKTEESKTKTIVFAVGVVFGVLFSVVGTAFVAKRYQLCRCNRLSQSSNGDSQSDVRFLTGDEVLDFSLASDYDTM</sequence>
<gene>
    <name evidence="7" type="ORF">GEV33_013533</name>
</gene>
<dbReference type="SUPFAM" id="SSF49899">
    <property type="entry name" value="Concanavalin A-like lectins/glucanases"/>
    <property type="match status" value="1"/>
</dbReference>
<dbReference type="Gene3D" id="4.10.410.20">
    <property type="match status" value="1"/>
</dbReference>
<keyword evidence="2" id="KW-0768">Sushi</keyword>
<evidence type="ECO:0000256" key="3">
    <source>
        <dbReference type="SAM" id="Phobius"/>
    </source>
</evidence>
<dbReference type="Gene3D" id="2.10.70.10">
    <property type="entry name" value="Complement Module, domain 1"/>
    <property type="match status" value="2"/>
</dbReference>
<dbReference type="Pfam" id="PF01033">
    <property type="entry name" value="Somatomedin_B"/>
    <property type="match status" value="1"/>
</dbReference>
<evidence type="ECO:0000313" key="8">
    <source>
        <dbReference type="Proteomes" id="UP000719412"/>
    </source>
</evidence>
<keyword evidence="3" id="KW-1133">Transmembrane helix</keyword>
<dbReference type="SMART" id="SM00032">
    <property type="entry name" value="CCP"/>
    <property type="match status" value="2"/>
</dbReference>
<dbReference type="PROSITE" id="PS50060">
    <property type="entry name" value="MAM_2"/>
    <property type="match status" value="1"/>
</dbReference>
<name>A0A8J6H6Z2_TENMO</name>
<dbReference type="InterPro" id="IPR035976">
    <property type="entry name" value="Sushi/SCR/CCP_sf"/>
</dbReference>
<keyword evidence="3" id="KW-0472">Membrane</keyword>
<evidence type="ECO:0000259" key="4">
    <source>
        <dbReference type="PROSITE" id="PS50060"/>
    </source>
</evidence>
<dbReference type="InterPro" id="IPR036024">
    <property type="entry name" value="Somatomedin_B-like_dom_sf"/>
</dbReference>
<evidence type="ECO:0000313" key="7">
    <source>
        <dbReference type="EMBL" id="KAH0809254.1"/>
    </source>
</evidence>
<dbReference type="InterPro" id="IPR000436">
    <property type="entry name" value="Sushi_SCR_CCP_dom"/>
</dbReference>
<dbReference type="EMBL" id="JABDTM020028248">
    <property type="protein sequence ID" value="KAH0809254.1"/>
    <property type="molecule type" value="Genomic_DNA"/>
</dbReference>
<protein>
    <submittedName>
        <fullName evidence="7">Uncharacterized protein</fullName>
    </submittedName>
</protein>
<accession>A0A8J6H6Z2</accession>
<dbReference type="PROSITE" id="PS00524">
    <property type="entry name" value="SMB_1"/>
    <property type="match status" value="1"/>
</dbReference>
<keyword evidence="8" id="KW-1185">Reference proteome</keyword>
<dbReference type="Gene3D" id="2.60.120.200">
    <property type="match status" value="1"/>
</dbReference>
<dbReference type="Proteomes" id="UP000719412">
    <property type="component" value="Unassembled WGS sequence"/>
</dbReference>
<dbReference type="PANTHER" id="PTHR23282">
    <property type="entry name" value="APICAL ENDOSOMAL GLYCOPROTEIN PRECURSOR"/>
    <property type="match status" value="1"/>
</dbReference>
<feature type="transmembrane region" description="Helical" evidence="3">
    <location>
        <begin position="524"/>
        <end position="545"/>
    </location>
</feature>
<comment type="caution">
    <text evidence="7">The sequence shown here is derived from an EMBL/GenBank/DDBJ whole genome shotgun (WGS) entry which is preliminary data.</text>
</comment>
<evidence type="ECO:0000256" key="1">
    <source>
        <dbReference type="ARBA" id="ARBA00023157"/>
    </source>
</evidence>